<dbReference type="InterPro" id="IPR003793">
    <property type="entry name" value="UPF0166"/>
</dbReference>
<comment type="similarity">
    <text evidence="1">Belongs to the UPF0166 family.</text>
</comment>
<dbReference type="Gene3D" id="3.30.70.120">
    <property type="match status" value="1"/>
</dbReference>
<proteinExistence type="inferred from homology"/>
<evidence type="ECO:0000313" key="2">
    <source>
        <dbReference type="EMBL" id="VEE11049.1"/>
    </source>
</evidence>
<gene>
    <name evidence="2" type="ORF">NCTC11432_04594</name>
</gene>
<accession>A0A448B900</accession>
<dbReference type="OrthoDB" id="7559118at2"/>
<evidence type="ECO:0000313" key="3">
    <source>
        <dbReference type="Proteomes" id="UP000279227"/>
    </source>
</evidence>
<organism evidence="2 3">
    <name type="scientific">Chryseobacterium gleum</name>
    <name type="common">Flavobacterium gleum</name>
    <dbReference type="NCBI Taxonomy" id="250"/>
    <lineage>
        <taxon>Bacteria</taxon>
        <taxon>Pseudomonadati</taxon>
        <taxon>Bacteroidota</taxon>
        <taxon>Flavobacteriia</taxon>
        <taxon>Flavobacteriales</taxon>
        <taxon>Weeksellaceae</taxon>
        <taxon>Chryseobacterium group</taxon>
        <taxon>Chryseobacterium</taxon>
    </lineage>
</organism>
<dbReference type="RefSeq" id="WP_002981539.1">
    <property type="nucleotide sequence ID" value="NZ_CP068486.1"/>
</dbReference>
<protein>
    <submittedName>
        <fullName evidence="2">Uncharacterized ACR, COG1993</fullName>
    </submittedName>
</protein>
<name>A0A448B900_CHRGE</name>
<reference evidence="2 3" key="1">
    <citation type="submission" date="2018-12" db="EMBL/GenBank/DDBJ databases">
        <authorList>
            <consortium name="Pathogen Informatics"/>
        </authorList>
    </citation>
    <scope>NUCLEOTIDE SEQUENCE [LARGE SCALE GENOMIC DNA]</scope>
    <source>
        <strain evidence="2 3">NCTC11432</strain>
    </source>
</reference>
<dbReference type="EMBL" id="LR134289">
    <property type="protein sequence ID" value="VEE11049.1"/>
    <property type="molecule type" value="Genomic_DNA"/>
</dbReference>
<dbReference type="InterPro" id="IPR015867">
    <property type="entry name" value="N-reg_PII/ATP_PRibTrfase_C"/>
</dbReference>
<dbReference type="GeneID" id="93023511"/>
<dbReference type="KEGG" id="cgle:NCTC11432_04594"/>
<sequence length="120" mass="14104">MKEIIKKSLGKLKIYIEPSHKVKDSEASFFRKMFPKSAYLHIVSDAKKDGILNASVYQTHSGFSREGKVQRYQLEGNNTNLAICIELIDEREKLENFFLKHHVLLKDKIIIYKEVEFWET</sequence>
<dbReference type="InterPro" id="IPR011322">
    <property type="entry name" value="N-reg_PII-like_a/b"/>
</dbReference>
<dbReference type="SUPFAM" id="SSF54913">
    <property type="entry name" value="GlnB-like"/>
    <property type="match status" value="1"/>
</dbReference>
<dbReference type="Pfam" id="PF02641">
    <property type="entry name" value="DUF190"/>
    <property type="match status" value="1"/>
</dbReference>
<dbReference type="STRING" id="525257.HMPREF0204_15210"/>
<dbReference type="Proteomes" id="UP000279227">
    <property type="component" value="Chromosome"/>
</dbReference>
<evidence type="ECO:0000256" key="1">
    <source>
        <dbReference type="ARBA" id="ARBA00010554"/>
    </source>
</evidence>
<dbReference type="AlphaFoldDB" id="A0A448B900"/>